<accession>X1S5M9</accession>
<gene>
    <name evidence="1" type="ORF">S12H4_25456</name>
</gene>
<proteinExistence type="predicted"/>
<sequence length="53" mass="5902">GHTNMKKHYELSTALIGEIKKEDYISAKNAQPNDYIILAVDFDGKIGKASNLH</sequence>
<organism evidence="1">
    <name type="scientific">marine sediment metagenome</name>
    <dbReference type="NCBI Taxonomy" id="412755"/>
    <lineage>
        <taxon>unclassified sequences</taxon>
        <taxon>metagenomes</taxon>
        <taxon>ecological metagenomes</taxon>
    </lineage>
</organism>
<reference evidence="1" key="1">
    <citation type="journal article" date="2014" name="Front. Microbiol.">
        <title>High frequency of phylogenetically diverse reductive dehalogenase-homologous genes in deep subseafloor sedimentary metagenomes.</title>
        <authorList>
            <person name="Kawai M."/>
            <person name="Futagami T."/>
            <person name="Toyoda A."/>
            <person name="Takaki Y."/>
            <person name="Nishi S."/>
            <person name="Hori S."/>
            <person name="Arai W."/>
            <person name="Tsubouchi T."/>
            <person name="Morono Y."/>
            <person name="Uchiyama I."/>
            <person name="Ito T."/>
            <person name="Fujiyama A."/>
            <person name="Inagaki F."/>
            <person name="Takami H."/>
        </authorList>
    </citation>
    <scope>NUCLEOTIDE SEQUENCE</scope>
    <source>
        <strain evidence="1">Expedition CK06-06</strain>
    </source>
</reference>
<dbReference type="EMBL" id="BARW01014293">
    <property type="protein sequence ID" value="GAI74426.1"/>
    <property type="molecule type" value="Genomic_DNA"/>
</dbReference>
<comment type="caution">
    <text evidence="1">The sequence shown here is derived from an EMBL/GenBank/DDBJ whole genome shotgun (WGS) entry which is preliminary data.</text>
</comment>
<feature type="non-terminal residue" evidence="1">
    <location>
        <position position="1"/>
    </location>
</feature>
<dbReference type="AlphaFoldDB" id="X1S5M9"/>
<feature type="non-terminal residue" evidence="1">
    <location>
        <position position="53"/>
    </location>
</feature>
<protein>
    <submittedName>
        <fullName evidence="1">Uncharacterized protein</fullName>
    </submittedName>
</protein>
<name>X1S5M9_9ZZZZ</name>
<evidence type="ECO:0000313" key="1">
    <source>
        <dbReference type="EMBL" id="GAI74426.1"/>
    </source>
</evidence>